<feature type="compositionally biased region" description="Acidic residues" evidence="1">
    <location>
        <begin position="186"/>
        <end position="221"/>
    </location>
</feature>
<evidence type="ECO:0000256" key="1">
    <source>
        <dbReference type="SAM" id="MobiDB-lite"/>
    </source>
</evidence>
<dbReference type="OrthoDB" id="550575at2759"/>
<comment type="caution">
    <text evidence="2">The sequence shown here is derived from an EMBL/GenBank/DDBJ whole genome shotgun (WGS) entry which is preliminary data.</text>
</comment>
<dbReference type="Proteomes" id="UP000714275">
    <property type="component" value="Unassembled WGS sequence"/>
</dbReference>
<accession>A0A9P6ZG52</accession>
<proteinExistence type="predicted"/>
<evidence type="ECO:0000313" key="2">
    <source>
        <dbReference type="EMBL" id="KAG1763270.1"/>
    </source>
</evidence>
<gene>
    <name evidence="2" type="ORF">EV702DRAFT_185073</name>
</gene>
<evidence type="ECO:0000313" key="3">
    <source>
        <dbReference type="Proteomes" id="UP000714275"/>
    </source>
</evidence>
<dbReference type="AlphaFoldDB" id="A0A9P6ZG52"/>
<feature type="compositionally biased region" description="Acidic residues" evidence="1">
    <location>
        <begin position="157"/>
        <end position="166"/>
    </location>
</feature>
<protein>
    <submittedName>
        <fullName evidence="2">Uncharacterized protein</fullName>
    </submittedName>
</protein>
<name>A0A9P6ZG52_9AGAM</name>
<feature type="region of interest" description="Disordered" evidence="1">
    <location>
        <begin position="148"/>
        <end position="226"/>
    </location>
</feature>
<keyword evidence="3" id="KW-1185">Reference proteome</keyword>
<dbReference type="EMBL" id="JABBWD010000169">
    <property type="protein sequence ID" value="KAG1763270.1"/>
    <property type="molecule type" value="Genomic_DNA"/>
</dbReference>
<sequence length="242" mass="26459">MPVHPILNRSDKTGSRRRLRGLSALNPSQRKSLFIVSLDPETSKLTTEVPPRPGVSVCRVAKYDHSRHLSFISCLQMTDTGLFFNWCPSSEQSRPSEPTRRMMVIPPPPQHGHVQVPIQIVPSPQPQPQHAPAQAVPAVGVEGQSDYLPGLELIGSSDDEIGEEGAPDPPSPINAEEAGPPPLVESQEEEEDEDEGDKNDDEEDSAVDEDADDSEMGELENDAMFAESTLMMVSAYRVDARS</sequence>
<organism evidence="2 3">
    <name type="scientific">Suillus placidus</name>
    <dbReference type="NCBI Taxonomy" id="48579"/>
    <lineage>
        <taxon>Eukaryota</taxon>
        <taxon>Fungi</taxon>
        <taxon>Dikarya</taxon>
        <taxon>Basidiomycota</taxon>
        <taxon>Agaricomycotina</taxon>
        <taxon>Agaricomycetes</taxon>
        <taxon>Agaricomycetidae</taxon>
        <taxon>Boletales</taxon>
        <taxon>Suillineae</taxon>
        <taxon>Suillaceae</taxon>
        <taxon>Suillus</taxon>
    </lineage>
</organism>
<reference evidence="2" key="1">
    <citation type="journal article" date="2020" name="New Phytol.">
        <title>Comparative genomics reveals dynamic genome evolution in host specialist ectomycorrhizal fungi.</title>
        <authorList>
            <person name="Lofgren L.A."/>
            <person name="Nguyen N.H."/>
            <person name="Vilgalys R."/>
            <person name="Ruytinx J."/>
            <person name="Liao H.L."/>
            <person name="Branco S."/>
            <person name="Kuo A."/>
            <person name="LaButti K."/>
            <person name="Lipzen A."/>
            <person name="Andreopoulos W."/>
            <person name="Pangilinan J."/>
            <person name="Riley R."/>
            <person name="Hundley H."/>
            <person name="Na H."/>
            <person name="Barry K."/>
            <person name="Grigoriev I.V."/>
            <person name="Stajich J.E."/>
            <person name="Kennedy P.G."/>
        </authorList>
    </citation>
    <scope>NUCLEOTIDE SEQUENCE</scope>
    <source>
        <strain evidence="2">DOB743</strain>
    </source>
</reference>